<evidence type="ECO:0000256" key="1">
    <source>
        <dbReference type="SAM" id="MobiDB-lite"/>
    </source>
</evidence>
<organism evidence="2 3">
    <name type="scientific">Saguinus oedipus</name>
    <name type="common">Cotton-top tamarin</name>
    <name type="synonym">Oedipomidas oedipus</name>
    <dbReference type="NCBI Taxonomy" id="9490"/>
    <lineage>
        <taxon>Eukaryota</taxon>
        <taxon>Metazoa</taxon>
        <taxon>Chordata</taxon>
        <taxon>Craniata</taxon>
        <taxon>Vertebrata</taxon>
        <taxon>Euteleostomi</taxon>
        <taxon>Mammalia</taxon>
        <taxon>Eutheria</taxon>
        <taxon>Euarchontoglires</taxon>
        <taxon>Primates</taxon>
        <taxon>Haplorrhini</taxon>
        <taxon>Platyrrhini</taxon>
        <taxon>Cebidae</taxon>
        <taxon>Callitrichinae</taxon>
        <taxon>Saguinus</taxon>
    </lineage>
</organism>
<sequence length="168" mass="18540">MHAGVGGEAPSQRTHRSRVSRPPQTLELHKLTGRTDESTEIHGQVYDPLLQGQDEPRRRQYSDIGRGLLHFPVTMKDTEQEDDILCDEDGVLLQVGQWRIPIVTLVQEKHQEPGERRARVHTAAPKCSHRGLAGTRNTGQFAESSKWLCGLPSVKEGGPPAPEVNSGG</sequence>
<keyword evidence="3" id="KW-1185">Reference proteome</keyword>
<gene>
    <name evidence="2" type="ORF">P7K49_002332</name>
</gene>
<evidence type="ECO:0000313" key="2">
    <source>
        <dbReference type="EMBL" id="KAK2120946.1"/>
    </source>
</evidence>
<comment type="caution">
    <text evidence="2">The sequence shown here is derived from an EMBL/GenBank/DDBJ whole genome shotgun (WGS) entry which is preliminary data.</text>
</comment>
<evidence type="ECO:0000313" key="3">
    <source>
        <dbReference type="Proteomes" id="UP001266305"/>
    </source>
</evidence>
<protein>
    <submittedName>
        <fullName evidence="2">Uncharacterized protein</fullName>
    </submittedName>
</protein>
<reference evidence="2 3" key="1">
    <citation type="submission" date="2023-05" db="EMBL/GenBank/DDBJ databases">
        <title>B98-5 Cell Line De Novo Hybrid Assembly: An Optical Mapping Approach.</title>
        <authorList>
            <person name="Kananen K."/>
            <person name="Auerbach J.A."/>
            <person name="Kautto E."/>
            <person name="Blachly J.S."/>
        </authorList>
    </citation>
    <scope>NUCLEOTIDE SEQUENCE [LARGE SCALE GENOMIC DNA]</scope>
    <source>
        <strain evidence="2">B95-8</strain>
        <tissue evidence="2">Cell line</tissue>
    </source>
</reference>
<proteinExistence type="predicted"/>
<dbReference type="Proteomes" id="UP001266305">
    <property type="component" value="Unassembled WGS sequence"/>
</dbReference>
<dbReference type="EMBL" id="JASSZA010000001">
    <property type="protein sequence ID" value="KAK2120946.1"/>
    <property type="molecule type" value="Genomic_DNA"/>
</dbReference>
<feature type="region of interest" description="Disordered" evidence="1">
    <location>
        <begin position="1"/>
        <end position="56"/>
    </location>
</feature>
<feature type="compositionally biased region" description="Basic and acidic residues" evidence="1">
    <location>
        <begin position="27"/>
        <end position="40"/>
    </location>
</feature>
<name>A0ABQ9WH16_SAGOE</name>
<feature type="region of interest" description="Disordered" evidence="1">
    <location>
        <begin position="113"/>
        <end position="136"/>
    </location>
</feature>
<accession>A0ABQ9WH16</accession>